<accession>A0A8S5RBX7</accession>
<feature type="domain" description="Probable transposase IS891/IS1136/IS1341" evidence="5">
    <location>
        <begin position="131"/>
        <end position="247"/>
    </location>
</feature>
<evidence type="ECO:0000256" key="4">
    <source>
        <dbReference type="ARBA" id="ARBA00023172"/>
    </source>
</evidence>
<reference evidence="7" key="1">
    <citation type="journal article" date="2021" name="Proc. Natl. Acad. Sci. U.S.A.">
        <title>A Catalog of Tens of Thousands of Viruses from Human Metagenomes Reveals Hidden Associations with Chronic Diseases.</title>
        <authorList>
            <person name="Tisza M.J."/>
            <person name="Buck C.B."/>
        </authorList>
    </citation>
    <scope>NUCLEOTIDE SEQUENCE</scope>
    <source>
        <strain evidence="7">CtmTa7</strain>
    </source>
</reference>
<keyword evidence="2" id="KW-0815">Transposition</keyword>
<evidence type="ECO:0000259" key="5">
    <source>
        <dbReference type="Pfam" id="PF01385"/>
    </source>
</evidence>
<evidence type="ECO:0000256" key="2">
    <source>
        <dbReference type="ARBA" id="ARBA00022578"/>
    </source>
</evidence>
<dbReference type="InterPro" id="IPR001959">
    <property type="entry name" value="Transposase"/>
</dbReference>
<comment type="similarity">
    <text evidence="1">In the C-terminal section; belongs to the transposase 35 family.</text>
</comment>
<dbReference type="GO" id="GO:0032196">
    <property type="term" value="P:transposition"/>
    <property type="evidence" value="ECO:0007669"/>
    <property type="project" value="UniProtKB-KW"/>
</dbReference>
<feature type="domain" description="Cas12f1-like TNB" evidence="6">
    <location>
        <begin position="265"/>
        <end position="334"/>
    </location>
</feature>
<keyword evidence="7" id="KW-0378">Hydrolase</keyword>
<evidence type="ECO:0000256" key="1">
    <source>
        <dbReference type="ARBA" id="ARBA00008761"/>
    </source>
</evidence>
<organism evidence="7">
    <name type="scientific">virus sp. ctmTa7</name>
    <dbReference type="NCBI Taxonomy" id="2828255"/>
    <lineage>
        <taxon>Viruses</taxon>
    </lineage>
</organism>
<dbReference type="Pfam" id="PF07282">
    <property type="entry name" value="Cas12f1-like_TNB"/>
    <property type="match status" value="1"/>
</dbReference>
<dbReference type="Pfam" id="PF01385">
    <property type="entry name" value="OrfB_IS605"/>
    <property type="match status" value="1"/>
</dbReference>
<evidence type="ECO:0000313" key="7">
    <source>
        <dbReference type="EMBL" id="DAE28650.1"/>
    </source>
</evidence>
<evidence type="ECO:0000259" key="6">
    <source>
        <dbReference type="Pfam" id="PF07282"/>
    </source>
</evidence>
<keyword evidence="7" id="KW-0540">Nuclease</keyword>
<sequence>MRQEFINNGNKLNANDIQKHMQDMDCYKECGSQAAQKTIQMLDKMWKSFLVSIKDYYKNPAKYLGKPKIPKYLKKDGRQVFSLKNIQCSLKNGLFRISFKPFKGYTVRTHADGKLIQCRFIPKGLYYVMEIVYEIEVPNISETSNRVAAIDIGVDNFITMVNNIGENPIAVKGGIIKSINRFFNKQKANIQSELKKVNGKDWSKKLQKLTDKRYEMIKYQMHCISKYAVDWCVLYGIDTLIVGHNDEWKQKKQGMQNFTYIPYELFIQMLAYKCENNGIRFVENEETYTSGTSFFDNEDPVKENYNKERRVYRGLFIADCGKKINADVNGAYQILKKVIPDAFSNGIEGAGSHPTIINLAMLIS</sequence>
<dbReference type="GO" id="GO:0004519">
    <property type="term" value="F:endonuclease activity"/>
    <property type="evidence" value="ECO:0007669"/>
    <property type="project" value="UniProtKB-KW"/>
</dbReference>
<dbReference type="NCBIfam" id="TIGR01766">
    <property type="entry name" value="IS200/IS605 family accessory protein TnpB-like domain"/>
    <property type="match status" value="1"/>
</dbReference>
<dbReference type="InterPro" id="IPR010095">
    <property type="entry name" value="Cas12f1-like_TNB"/>
</dbReference>
<keyword evidence="7" id="KW-0255">Endonuclease</keyword>
<evidence type="ECO:0000256" key="3">
    <source>
        <dbReference type="ARBA" id="ARBA00023125"/>
    </source>
</evidence>
<dbReference type="GO" id="GO:0006310">
    <property type="term" value="P:DNA recombination"/>
    <property type="evidence" value="ECO:0007669"/>
    <property type="project" value="UniProtKB-KW"/>
</dbReference>
<dbReference type="GO" id="GO:0003677">
    <property type="term" value="F:DNA binding"/>
    <property type="evidence" value="ECO:0007669"/>
    <property type="project" value="UniProtKB-KW"/>
</dbReference>
<proteinExistence type="inferred from homology"/>
<keyword evidence="4" id="KW-0233">DNA recombination</keyword>
<name>A0A8S5RBX7_9VIRU</name>
<dbReference type="NCBIfam" id="NF040570">
    <property type="entry name" value="guided_TnpB"/>
    <property type="match status" value="1"/>
</dbReference>
<keyword evidence="3" id="KW-0238">DNA-binding</keyword>
<dbReference type="EMBL" id="BK059091">
    <property type="protein sequence ID" value="DAE28650.1"/>
    <property type="molecule type" value="Genomic_DNA"/>
</dbReference>
<protein>
    <submittedName>
        <fullName evidence="7">Endonuclease</fullName>
    </submittedName>
</protein>